<dbReference type="Gene3D" id="1.10.510.10">
    <property type="entry name" value="Transferase(Phosphotransferase) domain 1"/>
    <property type="match status" value="1"/>
</dbReference>
<proteinExistence type="predicted"/>
<evidence type="ECO:0000256" key="3">
    <source>
        <dbReference type="ARBA" id="ARBA00022840"/>
    </source>
</evidence>
<dbReference type="Pfam" id="PF07714">
    <property type="entry name" value="PK_Tyr_Ser-Thr"/>
    <property type="match status" value="1"/>
</dbReference>
<accession>A0ABR2K049</accession>
<gene>
    <name evidence="7" type="ORF">M9Y10_043466</name>
</gene>
<dbReference type="PROSITE" id="PS00107">
    <property type="entry name" value="PROTEIN_KINASE_ATP"/>
    <property type="match status" value="1"/>
</dbReference>
<dbReference type="SMART" id="SM00220">
    <property type="entry name" value="S_TKc"/>
    <property type="match status" value="1"/>
</dbReference>
<dbReference type="SUPFAM" id="SSF56112">
    <property type="entry name" value="Protein kinase-like (PK-like)"/>
    <property type="match status" value="1"/>
</dbReference>
<feature type="compositionally biased region" description="Low complexity" evidence="5">
    <location>
        <begin position="699"/>
        <end position="711"/>
    </location>
</feature>
<feature type="compositionally biased region" description="Basic and acidic residues" evidence="5">
    <location>
        <begin position="746"/>
        <end position="755"/>
    </location>
</feature>
<feature type="binding site" evidence="4">
    <location>
        <position position="235"/>
    </location>
    <ligand>
        <name>ATP</name>
        <dbReference type="ChEBI" id="CHEBI:30616"/>
    </ligand>
</feature>
<keyword evidence="1" id="KW-0418">Kinase</keyword>
<dbReference type="PROSITE" id="PS50011">
    <property type="entry name" value="PROTEIN_KINASE_DOM"/>
    <property type="match status" value="1"/>
</dbReference>
<sequence>MSTGNDFDILRKLVRMLDVLSAQTAVHRKKFEYALSQLRPTVSAILEHKGSLGEKGSELIHDLTHQLQKIQNLEKQNILQTWTNSTLENPSNFVYEELIKAFEKIRRIILKYAPNMEIEKHIATSPEKWDQYNMYDLRAIEGSFTTCLNLSKTTDDLIEKVKKKLISIQNKLEKEAKPLVSHPMSPMPSAYQNWKVNLSDFTIIKEIGHGVSAKVFLAKDNRQGISPSKAEVAIKRFEMARFSGSRFQSFQREVAVLASCQHPALIGLVGMTDTTPFSIITEYMPKGSLFHDLHKNHQLDQTMKTIAAYDIARGMQYLHSRQIAHRDLKSLNVLIDKDNHARLCDFGFSRHWSDTSPMNSSIGTPHWMAPEILLKGSYTNKVDVYAYGIVLWEIATGKLPYNNLEPRKIIELVVNKNIRPEMPSNISTELIQLIEACWDRKPELRPSFDNIIKAFKSKLIFFPGTNVNQFIQYMNDSATSTEVFDDEIEKQIQEIKEGKSSFKDLMKILLIKGIPQNSVDSFWSLVESLCQQSSENVTHSELCEALFLFAKTPKFLEAVKMLRSMERNSVPNEVMSKFIKEMPTGNEDIDTNITIAACRNNAADLCSLYVTNPKLVSLALDATCQTSIDPSLKYAVIDKCYTSIMKDIKERGVTGLRCAAIRCLLINHEVRRLPMSFILKVLSQKVPSSISSSANGVKNSQDNNQNDNNSNEVIFDTGDNNSNDIVQVGPDDTEESNEIDANISTDKSHNDKETSSDDNANINLKEITNKKNQEYSYYEKDCEANESLFSLVMLATATAALEKVKVPPEVVCEVLNWWPDKRAGTAMIALASDNESVDLILEKIKDEKPSPIILSILMEASKFKAKRFLVSDIMKSIDFSPLIKDFKPIIEFINEKLNSSQDEE</sequence>
<dbReference type="InterPro" id="IPR050167">
    <property type="entry name" value="Ser_Thr_protein_kinase"/>
</dbReference>
<dbReference type="PANTHER" id="PTHR23257">
    <property type="entry name" value="SERINE-THREONINE PROTEIN KINASE"/>
    <property type="match status" value="1"/>
</dbReference>
<dbReference type="EMBL" id="JAPFFF010000008">
    <property type="protein sequence ID" value="KAK8884356.1"/>
    <property type="molecule type" value="Genomic_DNA"/>
</dbReference>
<protein>
    <recommendedName>
        <fullName evidence="6">Protein kinase domain-containing protein</fullName>
    </recommendedName>
</protein>
<dbReference type="PRINTS" id="PR00109">
    <property type="entry name" value="TYRKINASE"/>
</dbReference>
<organism evidence="7 8">
    <name type="scientific">Tritrichomonas musculus</name>
    <dbReference type="NCBI Taxonomy" id="1915356"/>
    <lineage>
        <taxon>Eukaryota</taxon>
        <taxon>Metamonada</taxon>
        <taxon>Parabasalia</taxon>
        <taxon>Tritrichomonadida</taxon>
        <taxon>Tritrichomonadidae</taxon>
        <taxon>Tritrichomonas</taxon>
    </lineage>
</organism>
<dbReference type="InterPro" id="IPR017441">
    <property type="entry name" value="Protein_kinase_ATP_BS"/>
</dbReference>
<keyword evidence="8" id="KW-1185">Reference proteome</keyword>
<name>A0ABR2K049_9EUKA</name>
<dbReference type="PROSITE" id="PS00108">
    <property type="entry name" value="PROTEIN_KINASE_ST"/>
    <property type="match status" value="1"/>
</dbReference>
<dbReference type="CDD" id="cd13999">
    <property type="entry name" value="STKc_MAP3K-like"/>
    <property type="match status" value="1"/>
</dbReference>
<evidence type="ECO:0000256" key="5">
    <source>
        <dbReference type="SAM" id="MobiDB-lite"/>
    </source>
</evidence>
<keyword evidence="1" id="KW-0808">Transferase</keyword>
<evidence type="ECO:0000256" key="4">
    <source>
        <dbReference type="PROSITE-ProRule" id="PRU10141"/>
    </source>
</evidence>
<comment type="caution">
    <text evidence="7">The sequence shown here is derived from an EMBL/GenBank/DDBJ whole genome shotgun (WGS) entry which is preliminary data.</text>
</comment>
<evidence type="ECO:0000256" key="2">
    <source>
        <dbReference type="ARBA" id="ARBA00022741"/>
    </source>
</evidence>
<keyword evidence="2 4" id="KW-0547">Nucleotide-binding</keyword>
<evidence type="ECO:0000313" key="7">
    <source>
        <dbReference type="EMBL" id="KAK8884356.1"/>
    </source>
</evidence>
<feature type="domain" description="Protein kinase" evidence="6">
    <location>
        <begin position="201"/>
        <end position="462"/>
    </location>
</feature>
<evidence type="ECO:0000256" key="1">
    <source>
        <dbReference type="ARBA" id="ARBA00022527"/>
    </source>
</evidence>
<keyword evidence="3 4" id="KW-0067">ATP-binding</keyword>
<dbReference type="InterPro" id="IPR000719">
    <property type="entry name" value="Prot_kinase_dom"/>
</dbReference>
<reference evidence="7 8" key="1">
    <citation type="submission" date="2024-04" db="EMBL/GenBank/DDBJ databases">
        <title>Tritrichomonas musculus Genome.</title>
        <authorList>
            <person name="Alves-Ferreira E."/>
            <person name="Grigg M."/>
            <person name="Lorenzi H."/>
            <person name="Galac M."/>
        </authorList>
    </citation>
    <scope>NUCLEOTIDE SEQUENCE [LARGE SCALE GENOMIC DNA]</scope>
    <source>
        <strain evidence="7 8">EAF2021</strain>
    </source>
</reference>
<evidence type="ECO:0000313" key="8">
    <source>
        <dbReference type="Proteomes" id="UP001470230"/>
    </source>
</evidence>
<dbReference type="PANTHER" id="PTHR23257:SF958">
    <property type="entry name" value="SERINE_THREONINE-PROTEIN KINASE WNK4"/>
    <property type="match status" value="1"/>
</dbReference>
<feature type="region of interest" description="Disordered" evidence="5">
    <location>
        <begin position="691"/>
        <end position="761"/>
    </location>
</feature>
<evidence type="ECO:0000259" key="6">
    <source>
        <dbReference type="PROSITE" id="PS50011"/>
    </source>
</evidence>
<dbReference type="InterPro" id="IPR001245">
    <property type="entry name" value="Ser-Thr/Tyr_kinase_cat_dom"/>
</dbReference>
<dbReference type="Proteomes" id="UP001470230">
    <property type="component" value="Unassembled WGS sequence"/>
</dbReference>
<dbReference type="InterPro" id="IPR008271">
    <property type="entry name" value="Ser/Thr_kinase_AS"/>
</dbReference>
<keyword evidence="1" id="KW-0723">Serine/threonine-protein kinase</keyword>
<dbReference type="InterPro" id="IPR011009">
    <property type="entry name" value="Kinase-like_dom_sf"/>
</dbReference>